<dbReference type="PANTHER" id="PTHR15641:SF1">
    <property type="entry name" value="ELONGATOR COMPLEX PROTEIN 5"/>
    <property type="match status" value="1"/>
</dbReference>
<sequence length="192" mass="21777">MVKLWLLHCFDQRKHCSYSQFKAGKSFYEEDMENCAKGIFPVVAVCPEHSVNEEEYSRFRAAADSVLRLSTRNGQCVAESTMFKRSGKPITMCDTFKVTNDLNISSEKFVPSVTSLTHDDPTRSLDKELKSSEKEFATNLQLGLPFTSSNKQADLINLRMADRKVRVGGQIIYTPDKEDDFDDSDPDDDLNL</sequence>
<comment type="pathway">
    <text evidence="3">tRNA modification; 5-methoxycarbonylmethyl-2-thiouridine-tRNA biosynthesis.</text>
</comment>
<keyword evidence="9" id="KW-1185">Reference proteome</keyword>
<dbReference type="STRING" id="6313.A0A0K0CXT2"/>
<evidence type="ECO:0000256" key="7">
    <source>
        <dbReference type="ARBA" id="ARBA00022694"/>
    </source>
</evidence>
<dbReference type="GO" id="GO:0000049">
    <property type="term" value="F:tRNA binding"/>
    <property type="evidence" value="ECO:0007669"/>
    <property type="project" value="TreeGrafter"/>
</dbReference>
<comment type="similarity">
    <text evidence="4">Belongs to the ELP5 family.</text>
</comment>
<dbReference type="GO" id="GO:0005829">
    <property type="term" value="C:cytosol"/>
    <property type="evidence" value="ECO:0007669"/>
    <property type="project" value="TreeGrafter"/>
</dbReference>
<organism evidence="9 10">
    <name type="scientific">Angiostrongylus cantonensis</name>
    <name type="common">Rat lungworm</name>
    <dbReference type="NCBI Taxonomy" id="6313"/>
    <lineage>
        <taxon>Eukaryota</taxon>
        <taxon>Metazoa</taxon>
        <taxon>Ecdysozoa</taxon>
        <taxon>Nematoda</taxon>
        <taxon>Chromadorea</taxon>
        <taxon>Rhabditida</taxon>
        <taxon>Rhabditina</taxon>
        <taxon>Rhabditomorpha</taxon>
        <taxon>Strongyloidea</taxon>
        <taxon>Metastrongylidae</taxon>
        <taxon>Angiostrongylus</taxon>
    </lineage>
</organism>
<dbReference type="UniPathway" id="UPA00988"/>
<dbReference type="Proteomes" id="UP000035642">
    <property type="component" value="Unassembled WGS sequence"/>
</dbReference>
<dbReference type="GO" id="GO:0005634">
    <property type="term" value="C:nucleus"/>
    <property type="evidence" value="ECO:0007669"/>
    <property type="project" value="UniProtKB-SubCell"/>
</dbReference>
<evidence type="ECO:0000256" key="4">
    <source>
        <dbReference type="ARBA" id="ARBA00009567"/>
    </source>
</evidence>
<evidence type="ECO:0000313" key="9">
    <source>
        <dbReference type="Proteomes" id="UP000035642"/>
    </source>
</evidence>
<keyword evidence="7" id="KW-0819">tRNA processing</keyword>
<evidence type="ECO:0000256" key="2">
    <source>
        <dbReference type="ARBA" id="ARBA00004496"/>
    </source>
</evidence>
<proteinExistence type="inferred from homology"/>
<evidence type="ECO:0000256" key="6">
    <source>
        <dbReference type="ARBA" id="ARBA00022490"/>
    </source>
</evidence>
<evidence type="ECO:0000256" key="8">
    <source>
        <dbReference type="ARBA" id="ARBA00023242"/>
    </source>
</evidence>
<dbReference type="WBParaSite" id="ACAC_0000241001-mRNA-1">
    <property type="protein sequence ID" value="ACAC_0000241001-mRNA-1"/>
    <property type="gene ID" value="ACAC_0000241001"/>
</dbReference>
<accession>A0A0K0CXT2</accession>
<dbReference type="InterPro" id="IPR019519">
    <property type="entry name" value="Elp5"/>
</dbReference>
<dbReference type="GO" id="GO:0033588">
    <property type="term" value="C:elongator holoenzyme complex"/>
    <property type="evidence" value="ECO:0007669"/>
    <property type="project" value="InterPro"/>
</dbReference>
<evidence type="ECO:0000313" key="10">
    <source>
        <dbReference type="WBParaSite" id="ACAC_0000241001-mRNA-1"/>
    </source>
</evidence>
<reference evidence="10" key="2">
    <citation type="submission" date="2017-02" db="UniProtKB">
        <authorList>
            <consortium name="WormBaseParasite"/>
        </authorList>
    </citation>
    <scope>IDENTIFICATION</scope>
</reference>
<evidence type="ECO:0000256" key="1">
    <source>
        <dbReference type="ARBA" id="ARBA00004123"/>
    </source>
</evidence>
<name>A0A0K0CXT2_ANGCA</name>
<keyword evidence="8" id="KW-0539">Nucleus</keyword>
<evidence type="ECO:0000256" key="3">
    <source>
        <dbReference type="ARBA" id="ARBA00005043"/>
    </source>
</evidence>
<reference evidence="9" key="1">
    <citation type="submission" date="2012-09" db="EMBL/GenBank/DDBJ databases">
        <authorList>
            <person name="Martin A.A."/>
        </authorList>
    </citation>
    <scope>NUCLEOTIDE SEQUENCE</scope>
</reference>
<evidence type="ECO:0000256" key="5">
    <source>
        <dbReference type="ARBA" id="ARBA00020264"/>
    </source>
</evidence>
<dbReference type="AlphaFoldDB" id="A0A0K0CXT2"/>
<dbReference type="PANTHER" id="PTHR15641">
    <property type="entry name" value="ELONGATOR COMPLEX PROTEIN 5"/>
    <property type="match status" value="1"/>
</dbReference>
<protein>
    <recommendedName>
        <fullName evidence="5">Elongator complex protein 5</fullName>
    </recommendedName>
</protein>
<keyword evidence="6" id="KW-0963">Cytoplasm</keyword>
<dbReference type="GO" id="GO:0002098">
    <property type="term" value="P:tRNA wobble uridine modification"/>
    <property type="evidence" value="ECO:0007669"/>
    <property type="project" value="InterPro"/>
</dbReference>
<comment type="subcellular location">
    <subcellularLocation>
        <location evidence="2">Cytoplasm</location>
    </subcellularLocation>
    <subcellularLocation>
        <location evidence="1">Nucleus</location>
    </subcellularLocation>
</comment>